<name>A0A9D1P838_9FIRM</name>
<dbReference type="EMBL" id="DVOT01000137">
    <property type="protein sequence ID" value="HIV27876.1"/>
    <property type="molecule type" value="Genomic_DNA"/>
</dbReference>
<organism evidence="2 3">
    <name type="scientific">Candidatus Ornithocaccomicrobium faecavium</name>
    <dbReference type="NCBI Taxonomy" id="2840890"/>
    <lineage>
        <taxon>Bacteria</taxon>
        <taxon>Bacillati</taxon>
        <taxon>Bacillota</taxon>
        <taxon>Clostridia</taxon>
        <taxon>Candidatus Ornithocaccomicrobium</taxon>
    </lineage>
</organism>
<keyword evidence="1" id="KW-0812">Transmembrane</keyword>
<reference evidence="2" key="1">
    <citation type="submission" date="2020-10" db="EMBL/GenBank/DDBJ databases">
        <authorList>
            <person name="Gilroy R."/>
        </authorList>
    </citation>
    <scope>NUCLEOTIDE SEQUENCE</scope>
    <source>
        <strain evidence="2">CHK183-6373</strain>
    </source>
</reference>
<gene>
    <name evidence="2" type="ORF">IAA64_07900</name>
</gene>
<feature type="transmembrane region" description="Helical" evidence="1">
    <location>
        <begin position="6"/>
        <end position="29"/>
    </location>
</feature>
<sequence length="51" mass="5705">MIGRILSILGALFAAVATLLVAGVGWLRWKWTSFRTRRGPAVIESEFVEEE</sequence>
<evidence type="ECO:0000313" key="3">
    <source>
        <dbReference type="Proteomes" id="UP000886884"/>
    </source>
</evidence>
<keyword evidence="1" id="KW-1133">Transmembrane helix</keyword>
<accession>A0A9D1P838</accession>
<protein>
    <submittedName>
        <fullName evidence="2">Uncharacterized protein</fullName>
    </submittedName>
</protein>
<reference evidence="2" key="2">
    <citation type="journal article" date="2021" name="PeerJ">
        <title>Extensive microbial diversity within the chicken gut microbiome revealed by metagenomics and culture.</title>
        <authorList>
            <person name="Gilroy R."/>
            <person name="Ravi A."/>
            <person name="Getino M."/>
            <person name="Pursley I."/>
            <person name="Horton D.L."/>
            <person name="Alikhan N.F."/>
            <person name="Baker D."/>
            <person name="Gharbi K."/>
            <person name="Hall N."/>
            <person name="Watson M."/>
            <person name="Adriaenssens E.M."/>
            <person name="Foster-Nyarko E."/>
            <person name="Jarju S."/>
            <person name="Secka A."/>
            <person name="Antonio M."/>
            <person name="Oren A."/>
            <person name="Chaudhuri R.R."/>
            <person name="La Ragione R."/>
            <person name="Hildebrand F."/>
            <person name="Pallen M.J."/>
        </authorList>
    </citation>
    <scope>NUCLEOTIDE SEQUENCE</scope>
    <source>
        <strain evidence="2">CHK183-6373</strain>
    </source>
</reference>
<dbReference type="Proteomes" id="UP000886884">
    <property type="component" value="Unassembled WGS sequence"/>
</dbReference>
<evidence type="ECO:0000256" key="1">
    <source>
        <dbReference type="SAM" id="Phobius"/>
    </source>
</evidence>
<keyword evidence="1" id="KW-0472">Membrane</keyword>
<evidence type="ECO:0000313" key="2">
    <source>
        <dbReference type="EMBL" id="HIV27876.1"/>
    </source>
</evidence>
<comment type="caution">
    <text evidence="2">The sequence shown here is derived from an EMBL/GenBank/DDBJ whole genome shotgun (WGS) entry which is preliminary data.</text>
</comment>
<proteinExistence type="predicted"/>
<dbReference type="AlphaFoldDB" id="A0A9D1P838"/>